<protein>
    <submittedName>
        <fullName evidence="1">Uncharacterized protein</fullName>
    </submittedName>
</protein>
<dbReference type="Proteomes" id="UP000034591">
    <property type="component" value="Unassembled WGS sequence"/>
</dbReference>
<dbReference type="STRING" id="1618545.US53_C0007G0005"/>
<proteinExistence type="predicted"/>
<dbReference type="AlphaFoldDB" id="A0A0G0KB98"/>
<evidence type="ECO:0000313" key="1">
    <source>
        <dbReference type="EMBL" id="KKQ37866.1"/>
    </source>
</evidence>
<organism evidence="1">
    <name type="scientific">Candidatus Woesebacteria bacterium GW2011_GWA1_37_7</name>
    <dbReference type="NCBI Taxonomy" id="1618545"/>
    <lineage>
        <taxon>Bacteria</taxon>
        <taxon>Candidatus Woeseibacteriota</taxon>
    </lineage>
</organism>
<dbReference type="EMBL" id="LBTI01000007">
    <property type="protein sequence ID" value="KKQ37866.1"/>
    <property type="molecule type" value="Genomic_DNA"/>
</dbReference>
<accession>A0A0G0KB98</accession>
<comment type="caution">
    <text evidence="1">The sequence shown here is derived from an EMBL/GenBank/DDBJ whole genome shotgun (WGS) entry which is preliminary data.</text>
</comment>
<name>A0A0G0KB98_9BACT</name>
<sequence length="98" mass="11036">MANENETLVMASRLIENYIIEGYHQSLARLLREKNGAGCGCLSCAREVALELTSFYDMRFPDAKAKISWSIDNRGNIQKFTLSNSLRRRNGPGLLGRI</sequence>
<reference evidence="1" key="1">
    <citation type="journal article" date="2015" name="Nature">
        <title>rRNA introns, odd ribosomes, and small enigmatic genomes across a large radiation of phyla.</title>
        <authorList>
            <person name="Brown C.T."/>
            <person name="Hug L.A."/>
            <person name="Thomas B.C."/>
            <person name="Sharon I."/>
            <person name="Castelle C.J."/>
            <person name="Singh A."/>
            <person name="Wilkins M.J."/>
            <person name="Williams K.H."/>
            <person name="Banfield J.F."/>
        </authorList>
    </citation>
    <scope>NUCLEOTIDE SEQUENCE [LARGE SCALE GENOMIC DNA]</scope>
</reference>
<gene>
    <name evidence="1" type="ORF">US53_C0007G0005</name>
</gene>